<comment type="caution">
    <text evidence="1">The sequence shown here is derived from an EMBL/GenBank/DDBJ whole genome shotgun (WGS) entry which is preliminary data.</text>
</comment>
<protein>
    <submittedName>
        <fullName evidence="1">Uncharacterized protein</fullName>
    </submittedName>
</protein>
<evidence type="ECO:0000313" key="2">
    <source>
        <dbReference type="Proteomes" id="UP001210925"/>
    </source>
</evidence>
<evidence type="ECO:0000313" key="1">
    <source>
        <dbReference type="EMBL" id="KAJ3258399.1"/>
    </source>
</evidence>
<proteinExistence type="predicted"/>
<dbReference type="AlphaFoldDB" id="A0AAD5UIE8"/>
<gene>
    <name evidence="1" type="ORF">HK103_003687</name>
</gene>
<dbReference type="Proteomes" id="UP001210925">
    <property type="component" value="Unassembled WGS sequence"/>
</dbReference>
<sequence length="443" mass="50346">MEIGQPPRNSKSSIKTDYVKYDLKVTIKTRLDERPQWSKISASTKSTSHISLGNDSNDWQSISQKTLLSHPVGTKNEPSDYELLEKTKSSVLDNPDLVLDPIQTLHQSEFKPNAEIDWKSLMFDNSTSKKALNGTHFSLGNESESQLHSEYKKSFVPLKSSRSQIKKAENSNSLCIIAEDFEDRRIGTSSQKVDYPLLSLKSIGQMDLNAIKKNNSRSSIVLGNGDGLGESKSLAHLDFKKPVERNPEIAKHQYEKGGRIDAVPGCVPYQLLIGNEEAPNYESVHRQDYIKVDLLNFSGRSKIDKDFRNSHFSFESSPDERSTFEKKDDAFDMEKLNQLKQVAPAGYGGNHRVTREDDQFQVTVNNTVTRYPFVTDTFETTVQQTYKGFDAPRPKPFNPPHDQIEDHLHPQLTQCGNEFKHIREMSTVNRRTFVAPEVMKEKM</sequence>
<accession>A0AAD5UIE8</accession>
<organism evidence="1 2">
    <name type="scientific">Boothiomyces macroporosus</name>
    <dbReference type="NCBI Taxonomy" id="261099"/>
    <lineage>
        <taxon>Eukaryota</taxon>
        <taxon>Fungi</taxon>
        <taxon>Fungi incertae sedis</taxon>
        <taxon>Chytridiomycota</taxon>
        <taxon>Chytridiomycota incertae sedis</taxon>
        <taxon>Chytridiomycetes</taxon>
        <taxon>Rhizophydiales</taxon>
        <taxon>Terramycetaceae</taxon>
        <taxon>Boothiomyces</taxon>
    </lineage>
</organism>
<reference evidence="1" key="1">
    <citation type="submission" date="2020-05" db="EMBL/GenBank/DDBJ databases">
        <title>Phylogenomic resolution of chytrid fungi.</title>
        <authorList>
            <person name="Stajich J.E."/>
            <person name="Amses K."/>
            <person name="Simmons R."/>
            <person name="Seto K."/>
            <person name="Myers J."/>
            <person name="Bonds A."/>
            <person name="Quandt C.A."/>
            <person name="Barry K."/>
            <person name="Liu P."/>
            <person name="Grigoriev I."/>
            <person name="Longcore J.E."/>
            <person name="James T.Y."/>
        </authorList>
    </citation>
    <scope>NUCLEOTIDE SEQUENCE</scope>
    <source>
        <strain evidence="1">PLAUS21</strain>
    </source>
</reference>
<keyword evidence="2" id="KW-1185">Reference proteome</keyword>
<name>A0AAD5UIE8_9FUNG</name>
<dbReference type="EMBL" id="JADGKB010000028">
    <property type="protein sequence ID" value="KAJ3258399.1"/>
    <property type="molecule type" value="Genomic_DNA"/>
</dbReference>